<evidence type="ECO:0000259" key="9">
    <source>
        <dbReference type="Pfam" id="PF01529"/>
    </source>
</evidence>
<dbReference type="Proteomes" id="UP000284403">
    <property type="component" value="Unassembled WGS sequence"/>
</dbReference>
<evidence type="ECO:0000256" key="8">
    <source>
        <dbReference type="SAM" id="MobiDB-lite"/>
    </source>
</evidence>
<keyword evidence="6 7" id="KW-0012">Acyltransferase</keyword>
<proteinExistence type="inferred from homology"/>
<feature type="transmembrane region" description="Helical" evidence="7">
    <location>
        <begin position="102"/>
        <end position="124"/>
    </location>
</feature>
<dbReference type="GeneID" id="40320222"/>
<keyword evidence="5 7" id="KW-0472">Membrane</keyword>
<feature type="transmembrane region" description="Helical" evidence="7">
    <location>
        <begin position="78"/>
        <end position="96"/>
    </location>
</feature>
<dbReference type="GO" id="GO:0016020">
    <property type="term" value="C:membrane"/>
    <property type="evidence" value="ECO:0007669"/>
    <property type="project" value="UniProtKB-SubCell"/>
</dbReference>
<feature type="transmembrane region" description="Helical" evidence="7">
    <location>
        <begin position="198"/>
        <end position="218"/>
    </location>
</feature>
<keyword evidence="11" id="KW-1185">Reference proteome</keyword>
<dbReference type="GO" id="GO:0005783">
    <property type="term" value="C:endoplasmic reticulum"/>
    <property type="evidence" value="ECO:0007669"/>
    <property type="project" value="TreeGrafter"/>
</dbReference>
<dbReference type="InterPro" id="IPR039859">
    <property type="entry name" value="PFA4/ZDH16/20/ERF2-like"/>
</dbReference>
<evidence type="ECO:0000256" key="2">
    <source>
        <dbReference type="ARBA" id="ARBA00022679"/>
    </source>
</evidence>
<protein>
    <recommendedName>
        <fullName evidence="7">Palmitoyltransferase</fullName>
        <ecNumber evidence="7">2.3.1.225</ecNumber>
    </recommendedName>
</protein>
<evidence type="ECO:0000256" key="1">
    <source>
        <dbReference type="ARBA" id="ARBA00004141"/>
    </source>
</evidence>
<dbReference type="PANTHER" id="PTHR22883">
    <property type="entry name" value="ZINC FINGER DHHC DOMAIN CONTAINING PROTEIN"/>
    <property type="match status" value="1"/>
</dbReference>
<comment type="domain">
    <text evidence="7">The DHHC domain is required for palmitoyltransferase activity.</text>
</comment>
<evidence type="ECO:0000256" key="3">
    <source>
        <dbReference type="ARBA" id="ARBA00022692"/>
    </source>
</evidence>
<dbReference type="GO" id="GO:0019706">
    <property type="term" value="F:protein-cysteine S-palmitoyltransferase activity"/>
    <property type="evidence" value="ECO:0007669"/>
    <property type="project" value="UniProtKB-EC"/>
</dbReference>
<comment type="catalytic activity">
    <reaction evidence="7">
        <text>L-cysteinyl-[protein] + hexadecanoyl-CoA = S-hexadecanoyl-L-cysteinyl-[protein] + CoA</text>
        <dbReference type="Rhea" id="RHEA:36683"/>
        <dbReference type="Rhea" id="RHEA-COMP:10131"/>
        <dbReference type="Rhea" id="RHEA-COMP:11032"/>
        <dbReference type="ChEBI" id="CHEBI:29950"/>
        <dbReference type="ChEBI" id="CHEBI:57287"/>
        <dbReference type="ChEBI" id="CHEBI:57379"/>
        <dbReference type="ChEBI" id="CHEBI:74151"/>
        <dbReference type="EC" id="2.3.1.225"/>
    </reaction>
</comment>
<evidence type="ECO:0000256" key="6">
    <source>
        <dbReference type="ARBA" id="ARBA00023315"/>
    </source>
</evidence>
<evidence type="ECO:0000313" key="11">
    <source>
        <dbReference type="Proteomes" id="UP000284403"/>
    </source>
</evidence>
<evidence type="ECO:0000256" key="5">
    <source>
        <dbReference type="ARBA" id="ARBA00023136"/>
    </source>
</evidence>
<feature type="domain" description="Palmitoyltransferase DHHC" evidence="9">
    <location>
        <begin position="153"/>
        <end position="274"/>
    </location>
</feature>
<keyword evidence="4 7" id="KW-1133">Transmembrane helix</keyword>
<evidence type="ECO:0000256" key="7">
    <source>
        <dbReference type="RuleBase" id="RU079119"/>
    </source>
</evidence>
<comment type="subcellular location">
    <subcellularLocation>
        <location evidence="1">Membrane</location>
        <topology evidence="1">Multi-pass membrane protein</topology>
    </subcellularLocation>
</comment>
<sequence length="317" mass="35020">MERDDGSPTARGEQLRQEPRTHEGDHQKASREVYFPVVPGEQQLRPFQPLLPSGLKRVIGRSHLICCCVLSRDGANSLCLVVIMLVAVLVFMLGVVPRGEFYSYAVVSLLTAAAIACLVLSVTVDPGILLPLPHDPARQPETVIVNGKEVLCKVCPTCHIVRPPRSTHCQFCDYCVEEFDHHCGVVGSCVAKRTFRFFGGYFVFTAFLTLYVGIRAIAALGTRRHDLATGQGRWEMGAAVLSIVAAGVGGCTAIPFALYYVYLACMNSTQKEAARIPLGFCEVNHDYHQGCWRNFFRRYFGSLGESRITAENARLYV</sequence>
<gene>
    <name evidence="10" type="ORF">Tco025E_06611</name>
</gene>
<dbReference type="AlphaFoldDB" id="A0A422P252"/>
<dbReference type="PROSITE" id="PS50216">
    <property type="entry name" value="DHHC"/>
    <property type="match status" value="1"/>
</dbReference>
<feature type="compositionally biased region" description="Basic and acidic residues" evidence="8">
    <location>
        <begin position="13"/>
        <end position="28"/>
    </location>
</feature>
<evidence type="ECO:0000256" key="4">
    <source>
        <dbReference type="ARBA" id="ARBA00022989"/>
    </source>
</evidence>
<feature type="transmembrane region" description="Helical" evidence="7">
    <location>
        <begin position="238"/>
        <end position="262"/>
    </location>
</feature>
<dbReference type="RefSeq" id="XP_029226438.1">
    <property type="nucleotide sequence ID" value="XM_029373486.1"/>
</dbReference>
<name>A0A422P252_9TRYP</name>
<dbReference type="InterPro" id="IPR001594">
    <property type="entry name" value="Palmitoyltrfase_DHHC"/>
</dbReference>
<dbReference type="EMBL" id="MKKU01000453">
    <property type="protein sequence ID" value="RNF11798.1"/>
    <property type="molecule type" value="Genomic_DNA"/>
</dbReference>
<dbReference type="Pfam" id="PF01529">
    <property type="entry name" value="DHHC"/>
    <property type="match status" value="1"/>
</dbReference>
<dbReference type="GO" id="GO:0006612">
    <property type="term" value="P:protein targeting to membrane"/>
    <property type="evidence" value="ECO:0007669"/>
    <property type="project" value="TreeGrafter"/>
</dbReference>
<dbReference type="GO" id="GO:0005794">
    <property type="term" value="C:Golgi apparatus"/>
    <property type="evidence" value="ECO:0007669"/>
    <property type="project" value="TreeGrafter"/>
</dbReference>
<feature type="region of interest" description="Disordered" evidence="8">
    <location>
        <begin position="1"/>
        <end position="28"/>
    </location>
</feature>
<keyword evidence="2 7" id="KW-0808">Transferase</keyword>
<comment type="caution">
    <text evidence="10">The sequence shown here is derived from an EMBL/GenBank/DDBJ whole genome shotgun (WGS) entry which is preliminary data.</text>
</comment>
<comment type="similarity">
    <text evidence="7">Belongs to the DHHC palmitoyltransferase family.</text>
</comment>
<evidence type="ECO:0000313" key="10">
    <source>
        <dbReference type="EMBL" id="RNF11798.1"/>
    </source>
</evidence>
<keyword evidence="3 7" id="KW-0812">Transmembrane</keyword>
<organism evidence="10 11">
    <name type="scientific">Trypanosoma conorhini</name>
    <dbReference type="NCBI Taxonomy" id="83891"/>
    <lineage>
        <taxon>Eukaryota</taxon>
        <taxon>Discoba</taxon>
        <taxon>Euglenozoa</taxon>
        <taxon>Kinetoplastea</taxon>
        <taxon>Metakinetoplastina</taxon>
        <taxon>Trypanosomatida</taxon>
        <taxon>Trypanosomatidae</taxon>
        <taxon>Trypanosoma</taxon>
    </lineage>
</organism>
<dbReference type="EC" id="2.3.1.225" evidence="7"/>
<dbReference type="PANTHER" id="PTHR22883:SF478">
    <property type="entry name" value="PALMITOYLTRANSFERASE"/>
    <property type="match status" value="1"/>
</dbReference>
<dbReference type="OrthoDB" id="4096362at2759"/>
<reference evidence="10 11" key="1">
    <citation type="journal article" date="2018" name="BMC Genomics">
        <title>Genomic comparison of Trypanosoma conorhini and Trypanosoma rangeli to Trypanosoma cruzi strains of high and low virulence.</title>
        <authorList>
            <person name="Bradwell K.R."/>
            <person name="Koparde V.N."/>
            <person name="Matveyev A.V."/>
            <person name="Serrano M.G."/>
            <person name="Alves J.M."/>
            <person name="Parikh H."/>
            <person name="Huang B."/>
            <person name="Lee V."/>
            <person name="Espinosa-Alvarez O."/>
            <person name="Ortiz P.A."/>
            <person name="Costa-Martins A.G."/>
            <person name="Teixeira M.M."/>
            <person name="Buck G.A."/>
        </authorList>
    </citation>
    <scope>NUCLEOTIDE SEQUENCE [LARGE SCALE GENOMIC DNA]</scope>
    <source>
        <strain evidence="10 11">025E</strain>
    </source>
</reference>
<accession>A0A422P252</accession>